<dbReference type="Pfam" id="PF12833">
    <property type="entry name" value="HTH_18"/>
    <property type="match status" value="1"/>
</dbReference>
<sequence length="303" mass="34065">MQDHSCSPLAPASSRLDIVDVLRSAGLDQQRLLELDRGQTLAQWQNRKGQVHYERPRHHVLSIYTSHGDRASRLVNGHAVSRGFSGAVCLLPAGSRSTWGISGQFEFVHLYFNDRDLAQCAEQTWDCEPGHLQLQERYHAEDPLLAQAGQLLAMTDWQAPGQALAMEHLAQWLLVQVVSRHAIAPRATPEVRGQLSRRYRRLLEDRIDAELDQPLTLATLAGWVNLSPYHFARLFRATFGCAPYQYIQEQRLLRARRLLQAPGSKITAVGLACGFGDPSQFSRAFRKRFGATPSQYRMASGRG</sequence>
<evidence type="ECO:0000313" key="8">
    <source>
        <dbReference type="Proteomes" id="UP001269819"/>
    </source>
</evidence>
<dbReference type="PROSITE" id="PS00041">
    <property type="entry name" value="HTH_ARAC_FAMILY_1"/>
    <property type="match status" value="1"/>
</dbReference>
<dbReference type="RefSeq" id="WP_248165448.1">
    <property type="nucleotide sequence ID" value="NZ_BAABBC010000031.1"/>
</dbReference>
<feature type="domain" description="HTH araC/xylS-type" evidence="6">
    <location>
        <begin position="201"/>
        <end position="299"/>
    </location>
</feature>
<dbReference type="Proteomes" id="UP001269819">
    <property type="component" value="Unassembled WGS sequence"/>
</dbReference>
<evidence type="ECO:0000259" key="6">
    <source>
        <dbReference type="PROSITE" id="PS01124"/>
    </source>
</evidence>
<dbReference type="PRINTS" id="PR00032">
    <property type="entry name" value="HTHARAC"/>
</dbReference>
<dbReference type="SMART" id="SM00342">
    <property type="entry name" value="HTH_ARAC"/>
    <property type="match status" value="1"/>
</dbReference>
<evidence type="ECO:0000256" key="4">
    <source>
        <dbReference type="ARBA" id="ARBA00023163"/>
    </source>
</evidence>
<comment type="caution">
    <text evidence="7">The sequence shown here is derived from an EMBL/GenBank/DDBJ whole genome shotgun (WGS) entry which is preliminary data.</text>
</comment>
<evidence type="ECO:0000313" key="7">
    <source>
        <dbReference type="EMBL" id="MDV2078130.1"/>
    </source>
</evidence>
<dbReference type="InterPro" id="IPR018062">
    <property type="entry name" value="HTH_AraC-typ_CS"/>
</dbReference>
<dbReference type="InterPro" id="IPR050204">
    <property type="entry name" value="AraC_XylS_family_regulators"/>
</dbReference>
<reference evidence="7 8" key="1">
    <citation type="submission" date="2023-10" db="EMBL/GenBank/DDBJ databases">
        <title>Characteristics and mechanism of a salt-tolerant marine origin heterotrophic nitrifying- aerobic denitrifying bacteria Marinobacter xestospongiae HN1.</title>
        <authorList>
            <person name="Qi R."/>
        </authorList>
    </citation>
    <scope>NUCLEOTIDE SEQUENCE [LARGE SCALE GENOMIC DNA]</scope>
    <source>
        <strain evidence="7 8">HN1</strain>
    </source>
</reference>
<dbReference type="PANTHER" id="PTHR46796:SF6">
    <property type="entry name" value="ARAC SUBFAMILY"/>
    <property type="match status" value="1"/>
</dbReference>
<evidence type="ECO:0000256" key="2">
    <source>
        <dbReference type="ARBA" id="ARBA00023125"/>
    </source>
</evidence>
<name>A0ABU3VV32_9GAMM</name>
<keyword evidence="3" id="KW-0010">Activator</keyword>
<keyword evidence="1" id="KW-0805">Transcription regulation</keyword>
<dbReference type="InterPro" id="IPR020449">
    <property type="entry name" value="Tscrpt_reg_AraC-type_HTH"/>
</dbReference>
<proteinExistence type="predicted"/>
<dbReference type="SUPFAM" id="SSF46689">
    <property type="entry name" value="Homeodomain-like"/>
    <property type="match status" value="2"/>
</dbReference>
<keyword evidence="2" id="KW-0238">DNA-binding</keyword>
<comment type="function">
    <text evidence="5">Regulatory protein of the TOL plasmid xyl operons. XylS activates the xylXYZLTEGFJQKIH operon required for the degradation of toluene, m-xylene and p-xylene.</text>
</comment>
<evidence type="ECO:0000256" key="3">
    <source>
        <dbReference type="ARBA" id="ARBA00023159"/>
    </source>
</evidence>
<evidence type="ECO:0000256" key="1">
    <source>
        <dbReference type="ARBA" id="ARBA00023015"/>
    </source>
</evidence>
<dbReference type="PROSITE" id="PS01124">
    <property type="entry name" value="HTH_ARAC_FAMILY_2"/>
    <property type="match status" value="1"/>
</dbReference>
<keyword evidence="8" id="KW-1185">Reference proteome</keyword>
<dbReference type="Gene3D" id="1.10.10.60">
    <property type="entry name" value="Homeodomain-like"/>
    <property type="match status" value="2"/>
</dbReference>
<gene>
    <name evidence="7" type="ORF">RYS15_05515</name>
</gene>
<organism evidence="7 8">
    <name type="scientific">Marinobacter xestospongiae</name>
    <dbReference type="NCBI Taxonomy" id="994319"/>
    <lineage>
        <taxon>Bacteria</taxon>
        <taxon>Pseudomonadati</taxon>
        <taxon>Pseudomonadota</taxon>
        <taxon>Gammaproteobacteria</taxon>
        <taxon>Pseudomonadales</taxon>
        <taxon>Marinobacteraceae</taxon>
        <taxon>Marinobacter</taxon>
    </lineage>
</organism>
<dbReference type="InterPro" id="IPR018060">
    <property type="entry name" value="HTH_AraC"/>
</dbReference>
<dbReference type="InterPro" id="IPR009057">
    <property type="entry name" value="Homeodomain-like_sf"/>
</dbReference>
<dbReference type="EMBL" id="JAWIIJ010000003">
    <property type="protein sequence ID" value="MDV2078130.1"/>
    <property type="molecule type" value="Genomic_DNA"/>
</dbReference>
<dbReference type="PANTHER" id="PTHR46796">
    <property type="entry name" value="HTH-TYPE TRANSCRIPTIONAL ACTIVATOR RHAS-RELATED"/>
    <property type="match status" value="1"/>
</dbReference>
<accession>A0ABU3VV32</accession>
<protein>
    <submittedName>
        <fullName evidence="7">AraC family transcriptional regulator</fullName>
    </submittedName>
</protein>
<evidence type="ECO:0000256" key="5">
    <source>
        <dbReference type="ARBA" id="ARBA00037345"/>
    </source>
</evidence>
<keyword evidence="4" id="KW-0804">Transcription</keyword>